<accession>A0A7U4DN59</accession>
<dbReference type="PANTHER" id="PTHR30250">
    <property type="entry name" value="PST FAMILY PREDICTED COLANIC ACID TRANSPORTER"/>
    <property type="match status" value="1"/>
</dbReference>
<comment type="subcellular location">
    <subcellularLocation>
        <location evidence="1">Cell membrane</location>
        <topology evidence="1">Multi-pass membrane protein</topology>
    </subcellularLocation>
</comment>
<dbReference type="InterPro" id="IPR050833">
    <property type="entry name" value="Poly_Biosynth_Transport"/>
</dbReference>
<reference evidence="7 8" key="1">
    <citation type="journal article" date="2011" name="Stand. Genomic Sci.">
        <title>Complete genome sequence of Desulfobulbus propionicus type strain (1pr3).</title>
        <authorList>
            <person name="Pagani I."/>
            <person name="Lapidus A."/>
            <person name="Nolan M."/>
            <person name="Lucas S."/>
            <person name="Hammon N."/>
            <person name="Deshpande S."/>
            <person name="Cheng J.F."/>
            <person name="Chertkov O."/>
            <person name="Davenport K."/>
            <person name="Tapia R."/>
            <person name="Han C."/>
            <person name="Goodwin L."/>
            <person name="Pitluck S."/>
            <person name="Liolios K."/>
            <person name="Mavromatis K."/>
            <person name="Ivanova N."/>
            <person name="Mikhailova N."/>
            <person name="Pati A."/>
            <person name="Chen A."/>
            <person name="Palaniappan K."/>
            <person name="Land M."/>
            <person name="Hauser L."/>
            <person name="Chang Y.J."/>
            <person name="Jeffries C.D."/>
            <person name="Detter J.C."/>
            <person name="Brambilla E."/>
            <person name="Kannan K.P."/>
            <person name="Djao O.D."/>
            <person name="Rohde M."/>
            <person name="Pukall R."/>
            <person name="Spring S."/>
            <person name="Goker M."/>
            <person name="Sikorski J."/>
            <person name="Woyke T."/>
            <person name="Bristow J."/>
            <person name="Eisen J.A."/>
            <person name="Markowitz V."/>
            <person name="Hugenholtz P."/>
            <person name="Kyrpides N.C."/>
            <person name="Klenk H.P."/>
        </authorList>
    </citation>
    <scope>NUCLEOTIDE SEQUENCE [LARGE SCALE GENOMIC DNA]</scope>
    <source>
        <strain evidence="8">ATCC 33891 / DSM 2032 / 1pr3</strain>
    </source>
</reference>
<feature type="transmembrane region" description="Helical" evidence="6">
    <location>
        <begin position="321"/>
        <end position="341"/>
    </location>
</feature>
<dbReference type="AlphaFoldDB" id="A0A7U4DN59"/>
<feature type="transmembrane region" description="Helical" evidence="6">
    <location>
        <begin position="197"/>
        <end position="219"/>
    </location>
</feature>
<dbReference type="Pfam" id="PF13440">
    <property type="entry name" value="Polysacc_synt_3"/>
    <property type="match status" value="1"/>
</dbReference>
<dbReference type="GO" id="GO:0005886">
    <property type="term" value="C:plasma membrane"/>
    <property type="evidence" value="ECO:0007669"/>
    <property type="project" value="UniProtKB-SubCell"/>
</dbReference>
<gene>
    <name evidence="7" type="ordered locus">Despr_0556</name>
</gene>
<dbReference type="KEGG" id="dpr:Despr_0556"/>
<evidence type="ECO:0000256" key="3">
    <source>
        <dbReference type="ARBA" id="ARBA00022692"/>
    </source>
</evidence>
<dbReference type="EMBL" id="CP002364">
    <property type="protein sequence ID" value="ADW16732.1"/>
    <property type="molecule type" value="Genomic_DNA"/>
</dbReference>
<name>A0A7U4DN59_DESPD</name>
<sequence length="447" mass="49287">MIQFVQQKYRQFVADRKFEEIFKGSAWALGARVIATALTFITSIVVARLYGADMLGVVAVIQSFLSLTTIFTVLGTHNAILRLIPEHLAKYSATSAYKIYCTTQSLVLVLSIAVGGILYFFSESIAVKIFAKPQLSSFFALAALFILFSAITQLNTQSVRGLRMIRTFAIMQVLPSFTKLVILLLLTFFYFPPEAPVYALLAALLISALTGFFVMNAAFKERMTSTDRVQVLSIRELLALSLPMLMTSAMTFLIGQTGVIMLGMFRTEAEVGHYDIAVKLATLTSFALNAINSMAAPKFSELFHGNRMEELFYVAKKSSQLIFWVTTPILVGLLACGYPLITLVYGTEFASAYGAMIFLIIGQFVHSISGSTGYFMNMTGNHLALRNIMLGAVILTITLNAVLIRPFGIIGAAISAMISIIYWNTATLLYIKKKFGKSIGYLPFLIR</sequence>
<feature type="transmembrane region" description="Helical" evidence="6">
    <location>
        <begin position="56"/>
        <end position="76"/>
    </location>
</feature>
<evidence type="ECO:0000256" key="1">
    <source>
        <dbReference type="ARBA" id="ARBA00004651"/>
    </source>
</evidence>
<dbReference type="PANTHER" id="PTHR30250:SF11">
    <property type="entry name" value="O-ANTIGEN TRANSPORTER-RELATED"/>
    <property type="match status" value="1"/>
</dbReference>
<keyword evidence="2" id="KW-1003">Cell membrane</keyword>
<feature type="transmembrane region" description="Helical" evidence="6">
    <location>
        <begin position="240"/>
        <end position="264"/>
    </location>
</feature>
<proteinExistence type="predicted"/>
<feature type="transmembrane region" description="Helical" evidence="6">
    <location>
        <begin position="409"/>
        <end position="431"/>
    </location>
</feature>
<feature type="transmembrane region" description="Helical" evidence="6">
    <location>
        <begin position="276"/>
        <end position="300"/>
    </location>
</feature>
<organism evidence="7 8">
    <name type="scientific">Desulfobulbus propionicus (strain ATCC 33891 / DSM 2032 / VKM B-1956 / 1pr3)</name>
    <dbReference type="NCBI Taxonomy" id="577650"/>
    <lineage>
        <taxon>Bacteria</taxon>
        <taxon>Pseudomonadati</taxon>
        <taxon>Thermodesulfobacteriota</taxon>
        <taxon>Desulfobulbia</taxon>
        <taxon>Desulfobulbales</taxon>
        <taxon>Desulfobulbaceae</taxon>
        <taxon>Desulfobulbus</taxon>
    </lineage>
</organism>
<feature type="transmembrane region" description="Helical" evidence="6">
    <location>
        <begin position="134"/>
        <end position="156"/>
    </location>
</feature>
<dbReference type="RefSeq" id="WP_015723277.1">
    <property type="nucleotide sequence ID" value="NC_014972.1"/>
</dbReference>
<evidence type="ECO:0000256" key="2">
    <source>
        <dbReference type="ARBA" id="ARBA00022475"/>
    </source>
</evidence>
<feature type="transmembrane region" description="Helical" evidence="6">
    <location>
        <begin position="26"/>
        <end position="50"/>
    </location>
</feature>
<evidence type="ECO:0000313" key="8">
    <source>
        <dbReference type="Proteomes" id="UP000006365"/>
    </source>
</evidence>
<keyword evidence="3 6" id="KW-0812">Transmembrane</keyword>
<dbReference type="CDD" id="cd13128">
    <property type="entry name" value="MATE_Wzx_like"/>
    <property type="match status" value="1"/>
</dbReference>
<evidence type="ECO:0000256" key="5">
    <source>
        <dbReference type="ARBA" id="ARBA00023136"/>
    </source>
</evidence>
<feature type="transmembrane region" description="Helical" evidence="6">
    <location>
        <begin position="97"/>
        <end position="122"/>
    </location>
</feature>
<feature type="transmembrane region" description="Helical" evidence="6">
    <location>
        <begin position="383"/>
        <end position="403"/>
    </location>
</feature>
<evidence type="ECO:0000256" key="4">
    <source>
        <dbReference type="ARBA" id="ARBA00022989"/>
    </source>
</evidence>
<evidence type="ECO:0000313" key="7">
    <source>
        <dbReference type="EMBL" id="ADW16732.1"/>
    </source>
</evidence>
<evidence type="ECO:0000256" key="6">
    <source>
        <dbReference type="SAM" id="Phobius"/>
    </source>
</evidence>
<keyword evidence="5 6" id="KW-0472">Membrane</keyword>
<protein>
    <submittedName>
        <fullName evidence="7">Polysaccharide biosynthesis protein</fullName>
    </submittedName>
</protein>
<feature type="transmembrane region" description="Helical" evidence="6">
    <location>
        <begin position="353"/>
        <end position="376"/>
    </location>
</feature>
<dbReference type="Proteomes" id="UP000006365">
    <property type="component" value="Chromosome"/>
</dbReference>
<feature type="transmembrane region" description="Helical" evidence="6">
    <location>
        <begin position="168"/>
        <end position="191"/>
    </location>
</feature>
<keyword evidence="8" id="KW-1185">Reference proteome</keyword>
<keyword evidence="4 6" id="KW-1133">Transmembrane helix</keyword>